<evidence type="ECO:0000313" key="1">
    <source>
        <dbReference type="EMBL" id="KAH0755899.1"/>
    </source>
</evidence>
<dbReference type="EMBL" id="JAIVGD010000018">
    <property type="protein sequence ID" value="KAH0755899.1"/>
    <property type="molecule type" value="Genomic_DNA"/>
</dbReference>
<keyword evidence="2" id="KW-1185">Reference proteome</keyword>
<protein>
    <submittedName>
        <fullName evidence="1">Uncharacterized protein</fullName>
    </submittedName>
</protein>
<accession>A0ABQ7UVT0</accession>
<organism evidence="1 2">
    <name type="scientific">Solanum tuberosum</name>
    <name type="common">Potato</name>
    <dbReference type="NCBI Taxonomy" id="4113"/>
    <lineage>
        <taxon>Eukaryota</taxon>
        <taxon>Viridiplantae</taxon>
        <taxon>Streptophyta</taxon>
        <taxon>Embryophyta</taxon>
        <taxon>Tracheophyta</taxon>
        <taxon>Spermatophyta</taxon>
        <taxon>Magnoliopsida</taxon>
        <taxon>eudicotyledons</taxon>
        <taxon>Gunneridae</taxon>
        <taxon>Pentapetalae</taxon>
        <taxon>asterids</taxon>
        <taxon>lamiids</taxon>
        <taxon>Solanales</taxon>
        <taxon>Solanaceae</taxon>
        <taxon>Solanoideae</taxon>
        <taxon>Solaneae</taxon>
        <taxon>Solanum</taxon>
    </lineage>
</organism>
<dbReference type="Proteomes" id="UP000826656">
    <property type="component" value="Unassembled WGS sequence"/>
</dbReference>
<gene>
    <name evidence="1" type="ORF">KY290_026169</name>
</gene>
<comment type="caution">
    <text evidence="1">The sequence shown here is derived from an EMBL/GenBank/DDBJ whole genome shotgun (WGS) entry which is preliminary data.</text>
</comment>
<reference evidence="1 2" key="1">
    <citation type="journal article" date="2021" name="bioRxiv">
        <title>Chromosome-scale and haplotype-resolved genome assembly of a tetraploid potato cultivar.</title>
        <authorList>
            <person name="Sun H."/>
            <person name="Jiao W.-B."/>
            <person name="Krause K."/>
            <person name="Campoy J.A."/>
            <person name="Goel M."/>
            <person name="Folz-Donahue K."/>
            <person name="Kukat C."/>
            <person name="Huettel B."/>
            <person name="Schneeberger K."/>
        </authorList>
    </citation>
    <scope>NUCLEOTIDE SEQUENCE [LARGE SCALE GENOMIC DNA]</scope>
    <source>
        <strain evidence="1">SolTubOtavaFocal</strain>
        <tissue evidence="1">Leaves</tissue>
    </source>
</reference>
<name>A0ABQ7UVT0_SOLTU</name>
<evidence type="ECO:0000313" key="2">
    <source>
        <dbReference type="Proteomes" id="UP000826656"/>
    </source>
</evidence>
<proteinExistence type="predicted"/>
<sequence>MAQDFIKKYEFNNGDDFHIANLLKVKKISHESFQEYAIRWRLEASKLHPSLPEEKLISTFIQIQEGLYYDKLLGTCAHNFSNFIKVGKEIENYIQGGRIVDNSAKQVVHQNF</sequence>